<protein>
    <submittedName>
        <fullName evidence="2">Uncharacterized protein</fullName>
    </submittedName>
</protein>
<dbReference type="STRING" id="70601.gene:9378395"/>
<evidence type="ECO:0000313" key="3">
    <source>
        <dbReference type="Proteomes" id="UP000000752"/>
    </source>
</evidence>
<name>O50127_PYRHO</name>
<dbReference type="EnsemblBacteria" id="BAA30525">
    <property type="protein sequence ID" value="BAA30525"/>
    <property type="gene ID" value="BAA30525"/>
</dbReference>
<dbReference type="PIR" id="E71015">
    <property type="entry name" value="E71015"/>
</dbReference>
<proteinExistence type="predicted"/>
<dbReference type="EMBL" id="BA000001">
    <property type="protein sequence ID" value="BAA30525.1"/>
    <property type="molecule type" value="Genomic_DNA"/>
</dbReference>
<accession>O50127</accession>
<dbReference type="eggNOG" id="arCOG07085">
    <property type="taxonomic scope" value="Archaea"/>
</dbReference>
<evidence type="ECO:0000313" key="2">
    <source>
        <dbReference type="EMBL" id="BAA30525.1"/>
    </source>
</evidence>
<dbReference type="Proteomes" id="UP000000752">
    <property type="component" value="Chromosome"/>
</dbReference>
<gene>
    <name evidence="2" type="ordered locus">PH1419</name>
</gene>
<sequence>MGMMEIWVDEEEFKAIKRNREKGLTLLNDEEKFKLYLLSLKFKFLREKLNKLEKRLADITESYAKLKNFERRAVKDKEFLMEIRQELSLENSNLRRTLKDEGNVQKEQVYKGNN</sequence>
<keyword evidence="3" id="KW-1185">Reference proteome</keyword>
<dbReference type="KEGG" id="pho:PH1419"/>
<feature type="coiled-coil region" evidence="1">
    <location>
        <begin position="42"/>
        <end position="69"/>
    </location>
</feature>
<organism evidence="2 3">
    <name type="scientific">Pyrococcus horikoshii (strain ATCC 700860 / DSM 12428 / JCM 9974 / NBRC 100139 / OT-3)</name>
    <dbReference type="NCBI Taxonomy" id="70601"/>
    <lineage>
        <taxon>Archaea</taxon>
        <taxon>Methanobacteriati</taxon>
        <taxon>Methanobacteriota</taxon>
        <taxon>Thermococci</taxon>
        <taxon>Thermococcales</taxon>
        <taxon>Thermococcaceae</taxon>
        <taxon>Pyrococcus</taxon>
    </lineage>
</organism>
<reference evidence="2 3" key="1">
    <citation type="journal article" date="1998" name="DNA Res.">
        <title>Complete sequence and gene organization of the genome of a hyper-thermophilic archaebacterium, Pyrococcus horikoshii OT3.</title>
        <authorList>
            <person name="Kawarabayasi Y."/>
            <person name="Sawada M."/>
            <person name="Horikawa H."/>
            <person name="Haikawa Y."/>
            <person name="Hino Y."/>
            <person name="Yamamoto S."/>
            <person name="Sekine M."/>
            <person name="Baba S."/>
            <person name="Kosugi H."/>
            <person name="Hosoyama A."/>
            <person name="Nagai Y."/>
            <person name="Sakai M."/>
            <person name="Ogura K."/>
            <person name="Otuka R."/>
            <person name="Nakazawa H."/>
            <person name="Takamiya M."/>
            <person name="Ohfuku Y."/>
            <person name="Funahashi T."/>
            <person name="Tanaka T."/>
            <person name="Kudoh Y."/>
            <person name="Yamazaki J."/>
            <person name="Kushida N."/>
            <person name="Oguchi A."/>
            <person name="Aoki K."/>
            <person name="Nakamura Y."/>
            <person name="Robb T.F."/>
            <person name="Horikoshi K."/>
            <person name="Masuchi Y."/>
            <person name="Shizuya H."/>
            <person name="Kikuchi H."/>
        </authorList>
    </citation>
    <scope>NUCLEOTIDE SEQUENCE [LARGE SCALE GENOMIC DNA]</scope>
    <source>
        <strain evidence="3">ATCC 700860 / DSM 12428 / JCM 9974 / NBRC 100139 / OT-3</strain>
    </source>
</reference>
<keyword evidence="1" id="KW-0175">Coiled coil</keyword>
<dbReference type="AlphaFoldDB" id="O50127"/>
<evidence type="ECO:0000256" key="1">
    <source>
        <dbReference type="SAM" id="Coils"/>
    </source>
</evidence>